<comment type="caution">
    <text evidence="5">The sequence shown here is derived from an EMBL/GenBank/DDBJ whole genome shotgun (WGS) entry which is preliminary data.</text>
</comment>
<protein>
    <recommendedName>
        <fullName evidence="4">CRISPR associated protein Cas6 C-terminal domain-containing protein</fullName>
    </recommendedName>
</protein>
<dbReference type="GO" id="GO:0003723">
    <property type="term" value="F:RNA binding"/>
    <property type="evidence" value="ECO:0007669"/>
    <property type="project" value="UniProtKB-KW"/>
</dbReference>
<dbReference type="RefSeq" id="WP_201855659.1">
    <property type="nucleotide sequence ID" value="NZ_JADMRF010000040.1"/>
</dbReference>
<dbReference type="EMBL" id="BSCI01000010">
    <property type="protein sequence ID" value="GLG87362.1"/>
    <property type="molecule type" value="Genomic_DNA"/>
</dbReference>
<organism evidence="5 6">
    <name type="scientific">Coprococcus comes</name>
    <dbReference type="NCBI Taxonomy" id="410072"/>
    <lineage>
        <taxon>Bacteria</taxon>
        <taxon>Bacillati</taxon>
        <taxon>Bacillota</taxon>
        <taxon>Clostridia</taxon>
        <taxon>Lachnospirales</taxon>
        <taxon>Lachnospiraceae</taxon>
        <taxon>Coprococcus</taxon>
    </lineage>
</organism>
<keyword evidence="3" id="KW-0051">Antiviral defense</keyword>
<dbReference type="NCBIfam" id="TIGR01877">
    <property type="entry name" value="cas_cas6"/>
    <property type="match status" value="1"/>
</dbReference>
<accession>A0AA37QHZ3</accession>
<evidence type="ECO:0000259" key="4">
    <source>
        <dbReference type="Pfam" id="PF01881"/>
    </source>
</evidence>
<dbReference type="Proteomes" id="UP001145109">
    <property type="component" value="Unassembled WGS sequence"/>
</dbReference>
<reference evidence="5" key="2">
    <citation type="submission" date="2022-11" db="EMBL/GenBank/DDBJ databases">
        <title>Draft genome sequence of Coprococcus comes strain 31264.</title>
        <authorList>
            <person name="Hisatomi A."/>
            <person name="Ohkuma M."/>
            <person name="Sakamoto M."/>
        </authorList>
    </citation>
    <scope>NUCLEOTIDE SEQUENCE</scope>
    <source>
        <strain evidence="5">JCM 31264</strain>
    </source>
</reference>
<dbReference type="Pfam" id="PF01881">
    <property type="entry name" value="Cas_Cas6_C"/>
    <property type="match status" value="1"/>
</dbReference>
<keyword evidence="2" id="KW-0694">RNA-binding</keyword>
<name>A0AA37QHZ3_9FIRM</name>
<reference evidence="5" key="1">
    <citation type="submission" date="2022-09" db="EMBL/GenBank/DDBJ databases">
        <title>Draft genome sequence of Coprococcus comes strain 31264.</title>
        <authorList>
            <person name="Atsushi H."/>
            <person name="Moriya O."/>
            <person name="Mitsuo S."/>
        </authorList>
    </citation>
    <scope>NUCLEOTIDE SEQUENCE</scope>
    <source>
        <strain evidence="5">JCM 31264</strain>
    </source>
</reference>
<dbReference type="PANTHER" id="PTHR36984">
    <property type="entry name" value="CRISPR-ASSOCIATED ENDORIBONUCLEASE CAS6 1"/>
    <property type="match status" value="1"/>
</dbReference>
<dbReference type="Gene3D" id="3.30.70.1900">
    <property type="match status" value="1"/>
</dbReference>
<dbReference type="AlphaFoldDB" id="A0AA37QHZ3"/>
<proteinExistence type="inferred from homology"/>
<sequence>MQKQITVFEIRLKVFLLKDIPLSKMLTAEAYFIDSVLTKDQEWLTYHETNQYKLYCMNGLFPLERDGIYKKEQIYTITIRTVEAELARYFAKELSNHSSNQMKGLIAERRIVPRKMISEIYTLTPVIQKWEQGYWKVQASVEEYERRIFENAIKKYKQFIGNEEIDEEFQLYTGITFLNRKPVPVEYKGIRLLGDKLNLKITDNKQAQELAYFLTGVGIGEINSRGMGFCNYRWL</sequence>
<dbReference type="GO" id="GO:0051607">
    <property type="term" value="P:defense response to virus"/>
    <property type="evidence" value="ECO:0007669"/>
    <property type="project" value="UniProtKB-KW"/>
</dbReference>
<dbReference type="GO" id="GO:0016788">
    <property type="term" value="F:hydrolase activity, acting on ester bonds"/>
    <property type="evidence" value="ECO:0007669"/>
    <property type="project" value="InterPro"/>
</dbReference>
<dbReference type="InterPro" id="IPR010156">
    <property type="entry name" value="CRISPR-assoc_prot_Cas6"/>
</dbReference>
<dbReference type="PANTHER" id="PTHR36984:SF1">
    <property type="entry name" value="CRISPR-ASSOCIATED ENDORIBONUCLEASE CAS6 1"/>
    <property type="match status" value="1"/>
</dbReference>
<evidence type="ECO:0000256" key="2">
    <source>
        <dbReference type="ARBA" id="ARBA00022884"/>
    </source>
</evidence>
<comment type="similarity">
    <text evidence="1">Belongs to the CRISPR-associated protein Cas6/Cse3/CasE family.</text>
</comment>
<dbReference type="InterPro" id="IPR049435">
    <property type="entry name" value="Cas_Cas6_C"/>
</dbReference>
<evidence type="ECO:0000256" key="1">
    <source>
        <dbReference type="ARBA" id="ARBA00005937"/>
    </source>
</evidence>
<evidence type="ECO:0000256" key="3">
    <source>
        <dbReference type="ARBA" id="ARBA00023118"/>
    </source>
</evidence>
<evidence type="ECO:0000313" key="5">
    <source>
        <dbReference type="EMBL" id="GLG87362.1"/>
    </source>
</evidence>
<gene>
    <name evidence="5" type="ORF">comes_19080</name>
</gene>
<feature type="domain" description="CRISPR associated protein Cas6 C-terminal" evidence="4">
    <location>
        <begin position="114"/>
        <end position="231"/>
    </location>
</feature>
<evidence type="ECO:0000313" key="6">
    <source>
        <dbReference type="Proteomes" id="UP001145109"/>
    </source>
</evidence>